<dbReference type="GO" id="GO:0005763">
    <property type="term" value="C:mitochondrial small ribosomal subunit"/>
    <property type="evidence" value="ECO:0007669"/>
    <property type="project" value="TreeGrafter"/>
</dbReference>
<dbReference type="Proteomes" id="UP001050691">
    <property type="component" value="Unassembled WGS sequence"/>
</dbReference>
<dbReference type="GO" id="GO:0003735">
    <property type="term" value="F:structural constituent of ribosome"/>
    <property type="evidence" value="ECO:0007669"/>
    <property type="project" value="InterPro"/>
</dbReference>
<dbReference type="GO" id="GO:0032543">
    <property type="term" value="P:mitochondrial translation"/>
    <property type="evidence" value="ECO:0007669"/>
    <property type="project" value="InterPro"/>
</dbReference>
<dbReference type="InterPro" id="IPR039848">
    <property type="entry name" value="Ribosomal_mS35_mt"/>
</dbReference>
<organism evidence="3 4">
    <name type="scientific">Clathrus columnatus</name>
    <dbReference type="NCBI Taxonomy" id="1419009"/>
    <lineage>
        <taxon>Eukaryota</taxon>
        <taxon>Fungi</taxon>
        <taxon>Dikarya</taxon>
        <taxon>Basidiomycota</taxon>
        <taxon>Agaricomycotina</taxon>
        <taxon>Agaricomycetes</taxon>
        <taxon>Phallomycetidae</taxon>
        <taxon>Phallales</taxon>
        <taxon>Clathraceae</taxon>
        <taxon>Clathrus</taxon>
    </lineage>
</organism>
<evidence type="ECO:0000256" key="1">
    <source>
        <dbReference type="SAM" id="MobiDB-lite"/>
    </source>
</evidence>
<name>A0AAV5AA27_9AGAM</name>
<reference evidence="3" key="1">
    <citation type="submission" date="2021-10" db="EMBL/GenBank/DDBJ databases">
        <title>De novo Genome Assembly of Clathrus columnatus (Basidiomycota, Fungi) Using Illumina and Nanopore Sequence Data.</title>
        <authorList>
            <person name="Ogiso-Tanaka E."/>
            <person name="Itagaki H."/>
            <person name="Hosoya T."/>
            <person name="Hosaka K."/>
        </authorList>
    </citation>
    <scope>NUCLEOTIDE SEQUENCE</scope>
    <source>
        <strain evidence="3">MO-923</strain>
    </source>
</reference>
<dbReference type="PANTHER" id="PTHR13490">
    <property type="entry name" value="MITOCHONDRIAL 28S RIBOSOMAL PROTEIN S28"/>
    <property type="match status" value="1"/>
</dbReference>
<proteinExistence type="predicted"/>
<dbReference type="EMBL" id="BPWL01000004">
    <property type="protein sequence ID" value="GJJ09508.1"/>
    <property type="molecule type" value="Genomic_DNA"/>
</dbReference>
<dbReference type="Pfam" id="PF10213">
    <property type="entry name" value="MRP-S28"/>
    <property type="match status" value="1"/>
</dbReference>
<feature type="region of interest" description="Disordered" evidence="1">
    <location>
        <begin position="1"/>
        <end position="27"/>
    </location>
</feature>
<comment type="caution">
    <text evidence="3">The sequence shown here is derived from an EMBL/GenBank/DDBJ whole genome shotgun (WGS) entry which is preliminary data.</text>
</comment>
<feature type="domain" description="Small ribosomal subunit protein mS35 mitochondrial conserved" evidence="2">
    <location>
        <begin position="70"/>
        <end position="219"/>
    </location>
</feature>
<protein>
    <recommendedName>
        <fullName evidence="2">Small ribosomal subunit protein mS35 mitochondrial conserved domain-containing protein</fullName>
    </recommendedName>
</protein>
<gene>
    <name evidence="3" type="ORF">Clacol_003731</name>
</gene>
<feature type="compositionally biased region" description="Basic and acidic residues" evidence="1">
    <location>
        <begin position="1"/>
        <end position="16"/>
    </location>
</feature>
<dbReference type="PANTHER" id="PTHR13490:SF0">
    <property type="entry name" value="SMALL RIBOSOMAL SUBUNIT PROTEIN MS35"/>
    <property type="match status" value="1"/>
</dbReference>
<dbReference type="InterPro" id="IPR019349">
    <property type="entry name" value="Ribosomal_mS35_mit"/>
</dbReference>
<evidence type="ECO:0000313" key="3">
    <source>
        <dbReference type="EMBL" id="GJJ09508.1"/>
    </source>
</evidence>
<accession>A0AAV5AA27</accession>
<keyword evidence="4" id="KW-1185">Reference proteome</keyword>
<dbReference type="AlphaFoldDB" id="A0AAV5AA27"/>
<evidence type="ECO:0000259" key="2">
    <source>
        <dbReference type="Pfam" id="PF10213"/>
    </source>
</evidence>
<sequence length="228" mass="26326">MASSFPRRDRQQKENNDDGMEEYDVNDIPLFDNDDATSVAHLIIEQEKQILNYLRLIERDRPFLRALRRPFVPPSPENPLVIRSISYAGEKHPVERKRVIVAPVSQLSLSSPTAIHKLKLLAGPRWFPHPPRDSGISPQQHEQYGAHGYIKLSCEDFPKASMNLKWGCDLINRLLQEANDTRETFADIPIDIRHVASRAKKYQKGEYIRPTIKDFPKEWLPDINATHT</sequence>
<evidence type="ECO:0000313" key="4">
    <source>
        <dbReference type="Proteomes" id="UP001050691"/>
    </source>
</evidence>